<organism evidence="2 3">
    <name type="scientific">Symbiochloris irregularis</name>
    <dbReference type="NCBI Taxonomy" id="706552"/>
    <lineage>
        <taxon>Eukaryota</taxon>
        <taxon>Viridiplantae</taxon>
        <taxon>Chlorophyta</taxon>
        <taxon>core chlorophytes</taxon>
        <taxon>Trebouxiophyceae</taxon>
        <taxon>Trebouxiales</taxon>
        <taxon>Trebouxiaceae</taxon>
        <taxon>Symbiochloris</taxon>
    </lineage>
</organism>
<accession>A0AAW1PM11</accession>
<evidence type="ECO:0000313" key="2">
    <source>
        <dbReference type="EMBL" id="KAK9810918.1"/>
    </source>
</evidence>
<evidence type="ECO:0000256" key="1">
    <source>
        <dbReference type="SAM" id="Coils"/>
    </source>
</evidence>
<keyword evidence="3" id="KW-1185">Reference proteome</keyword>
<comment type="caution">
    <text evidence="2">The sequence shown here is derived from an EMBL/GenBank/DDBJ whole genome shotgun (WGS) entry which is preliminary data.</text>
</comment>
<gene>
    <name evidence="2" type="ORF">WJX73_008364</name>
</gene>
<dbReference type="AlphaFoldDB" id="A0AAW1PM11"/>
<evidence type="ECO:0000313" key="3">
    <source>
        <dbReference type="Proteomes" id="UP001465755"/>
    </source>
</evidence>
<dbReference type="PANTHER" id="PTHR28661:SF1">
    <property type="entry name" value="MICROTUBULE NUCLEATION FACTOR SSNA1"/>
    <property type="match status" value="1"/>
</dbReference>
<evidence type="ECO:0008006" key="4">
    <source>
        <dbReference type="Google" id="ProtNLM"/>
    </source>
</evidence>
<dbReference type="Proteomes" id="UP001465755">
    <property type="component" value="Unassembled WGS sequence"/>
</dbReference>
<dbReference type="InterPro" id="IPR033362">
    <property type="entry name" value="SSNA1_fam"/>
</dbReference>
<keyword evidence="1" id="KW-0175">Coiled coil</keyword>
<dbReference type="EMBL" id="JALJOQ010000013">
    <property type="protein sequence ID" value="KAK9810918.1"/>
    <property type="molecule type" value="Genomic_DNA"/>
</dbReference>
<proteinExistence type="predicted"/>
<feature type="coiled-coil region" evidence="1">
    <location>
        <begin position="19"/>
        <end position="46"/>
    </location>
</feature>
<reference evidence="2 3" key="1">
    <citation type="journal article" date="2024" name="Nat. Commun.">
        <title>Phylogenomics reveals the evolutionary origins of lichenization in chlorophyte algae.</title>
        <authorList>
            <person name="Puginier C."/>
            <person name="Libourel C."/>
            <person name="Otte J."/>
            <person name="Skaloud P."/>
            <person name="Haon M."/>
            <person name="Grisel S."/>
            <person name="Petersen M."/>
            <person name="Berrin J.G."/>
            <person name="Delaux P.M."/>
            <person name="Dal Grande F."/>
            <person name="Keller J."/>
        </authorList>
    </citation>
    <scope>NUCLEOTIDE SEQUENCE [LARGE SCALE GENOMIC DNA]</scope>
    <source>
        <strain evidence="2 3">SAG 2036</strain>
    </source>
</reference>
<sequence>MAHQGAALQGHNNELVTCIEDMRVRREEVQRQIQDEEVEKGKIQQDLAVLTKRLGQINNSLARKVATRTEYDKVIQETEAAYVKILESSQTLLTVLKRESGNLQTRKQAVF</sequence>
<dbReference type="GO" id="GO:0036064">
    <property type="term" value="C:ciliary basal body"/>
    <property type="evidence" value="ECO:0007669"/>
    <property type="project" value="TreeGrafter"/>
</dbReference>
<dbReference type="PANTHER" id="PTHR28661">
    <property type="entry name" value="SJOEGREN SYNDROME NUCLEAR AUTOANTIGEN 1"/>
    <property type="match status" value="1"/>
</dbReference>
<name>A0AAW1PM11_9CHLO</name>
<protein>
    <recommendedName>
        <fullName evidence="4">Deflagellation inducible protein</fullName>
    </recommendedName>
</protein>